<evidence type="ECO:0000256" key="1">
    <source>
        <dbReference type="ARBA" id="ARBA00007227"/>
    </source>
</evidence>
<proteinExistence type="inferred from homology"/>
<dbReference type="Proteomes" id="UP000199071">
    <property type="component" value="Unassembled WGS sequence"/>
</dbReference>
<evidence type="ECO:0000259" key="2">
    <source>
        <dbReference type="PROSITE" id="PS50943"/>
    </source>
</evidence>
<dbReference type="Gene3D" id="1.10.260.40">
    <property type="entry name" value="lambda repressor-like DNA-binding domains"/>
    <property type="match status" value="1"/>
</dbReference>
<name>A0A1G6D2I0_9HYPH</name>
<dbReference type="EMBL" id="FMXQ01000006">
    <property type="protein sequence ID" value="SDB39125.1"/>
    <property type="molecule type" value="Genomic_DNA"/>
</dbReference>
<dbReference type="CDD" id="cd00093">
    <property type="entry name" value="HTH_XRE"/>
    <property type="match status" value="1"/>
</dbReference>
<dbReference type="OrthoDB" id="9794834at2"/>
<dbReference type="SMART" id="SM00530">
    <property type="entry name" value="HTH_XRE"/>
    <property type="match status" value="1"/>
</dbReference>
<evidence type="ECO:0000313" key="3">
    <source>
        <dbReference type="EMBL" id="SDB39125.1"/>
    </source>
</evidence>
<dbReference type="Pfam" id="PF06114">
    <property type="entry name" value="Peptidase_M78"/>
    <property type="match status" value="1"/>
</dbReference>
<organism evidence="3 4">
    <name type="scientific">Bauldia litoralis</name>
    <dbReference type="NCBI Taxonomy" id="665467"/>
    <lineage>
        <taxon>Bacteria</taxon>
        <taxon>Pseudomonadati</taxon>
        <taxon>Pseudomonadota</taxon>
        <taxon>Alphaproteobacteria</taxon>
        <taxon>Hyphomicrobiales</taxon>
        <taxon>Kaistiaceae</taxon>
        <taxon>Bauldia</taxon>
    </lineage>
</organism>
<dbReference type="PANTHER" id="PTHR43236:SF1">
    <property type="entry name" value="BLL7220 PROTEIN"/>
    <property type="match status" value="1"/>
</dbReference>
<feature type="domain" description="HTH cro/C1-type" evidence="2">
    <location>
        <begin position="8"/>
        <end position="62"/>
    </location>
</feature>
<dbReference type="InterPro" id="IPR010359">
    <property type="entry name" value="IrrE_HExxH"/>
</dbReference>
<reference evidence="3 4" key="1">
    <citation type="submission" date="2016-10" db="EMBL/GenBank/DDBJ databases">
        <authorList>
            <person name="de Groot N.N."/>
        </authorList>
    </citation>
    <scope>NUCLEOTIDE SEQUENCE [LARGE SCALE GENOMIC DNA]</scope>
    <source>
        <strain evidence="3 4">ATCC 35022</strain>
    </source>
</reference>
<protein>
    <submittedName>
        <fullName evidence="3">Zn-dependent peptidase ImmA, M78 family</fullName>
    </submittedName>
</protein>
<dbReference type="Gene3D" id="1.10.10.2910">
    <property type="match status" value="1"/>
</dbReference>
<dbReference type="SUPFAM" id="SSF47413">
    <property type="entry name" value="lambda repressor-like DNA-binding domains"/>
    <property type="match status" value="1"/>
</dbReference>
<dbReference type="PANTHER" id="PTHR43236">
    <property type="entry name" value="ANTITOXIN HIGA1"/>
    <property type="match status" value="1"/>
</dbReference>
<keyword evidence="4" id="KW-1185">Reference proteome</keyword>
<dbReference type="GO" id="GO:0003677">
    <property type="term" value="F:DNA binding"/>
    <property type="evidence" value="ECO:0007669"/>
    <property type="project" value="InterPro"/>
</dbReference>
<evidence type="ECO:0000313" key="4">
    <source>
        <dbReference type="Proteomes" id="UP000199071"/>
    </source>
</evidence>
<sequence>MPPNGEMLRLARQRKRFRQVDAAARLGVEQPVLSRVENGLVSAGDELIQRAELVYEMPHSFFEITDPVYGAPVSVHPMWRRKADVIGRDMDAVVAELNIRVMHLRRLLEGAEYAHTETLPRLDIDDYGSAEKIAGLVRAHWKVPKGPIADLTLLVERAGVIVYQSPLAGAAISGVTFATPGVPPLVVVNSEQPADRRRFTLAHELGHLVMHRFPSPKMEDEANEFASALLMPASDLRPYVAGRRVDLALLASLKPEWKVAMQALLMRVSALNLVTAHQARNMWKQISARRLKLREPPELDFPAEQPTVIDSILRVHLEGLGYSESDLAQLLRIHPWDLRALYGIEAKEPPRPRLTIVR</sequence>
<dbReference type="STRING" id="665467.SAMN02982931_02902"/>
<dbReference type="InterPro" id="IPR052345">
    <property type="entry name" value="Rad_response_metalloprotease"/>
</dbReference>
<dbReference type="InterPro" id="IPR010982">
    <property type="entry name" value="Lambda_DNA-bd_dom_sf"/>
</dbReference>
<dbReference type="PROSITE" id="PS50943">
    <property type="entry name" value="HTH_CROC1"/>
    <property type="match status" value="1"/>
</dbReference>
<gene>
    <name evidence="3" type="ORF">SAMN02982931_02902</name>
</gene>
<comment type="similarity">
    <text evidence="1">Belongs to the short-chain fatty acyl-CoA assimilation regulator (ScfR) family.</text>
</comment>
<dbReference type="AlphaFoldDB" id="A0A1G6D2I0"/>
<accession>A0A1G6D2I0</accession>
<dbReference type="InterPro" id="IPR001387">
    <property type="entry name" value="Cro/C1-type_HTH"/>
</dbReference>